<dbReference type="PANTHER" id="PTHR11138:SF5">
    <property type="entry name" value="METHIONYL-TRNA FORMYLTRANSFERASE, MITOCHONDRIAL"/>
    <property type="match status" value="1"/>
</dbReference>
<dbReference type="EMBL" id="LN906597">
    <property type="protein sequence ID" value="CUT17166.1"/>
    <property type="molecule type" value="Genomic_DNA"/>
</dbReference>
<dbReference type="OrthoDB" id="9802815at2"/>
<dbReference type="NCBIfam" id="TIGR00460">
    <property type="entry name" value="fmt"/>
    <property type="match status" value="1"/>
</dbReference>
<evidence type="ECO:0000256" key="2">
    <source>
        <dbReference type="ARBA" id="ARBA00010699"/>
    </source>
</evidence>
<evidence type="ECO:0000256" key="8">
    <source>
        <dbReference type="HAMAP-Rule" id="MF_00182"/>
    </source>
</evidence>
<dbReference type="InterPro" id="IPR002376">
    <property type="entry name" value="Formyl_transf_N"/>
</dbReference>
<feature type="binding site" evidence="8">
    <location>
        <begin position="109"/>
        <end position="112"/>
    </location>
    <ligand>
        <name>(6S)-5,6,7,8-tetrahydrofolate</name>
        <dbReference type="ChEBI" id="CHEBI:57453"/>
    </ligand>
</feature>
<dbReference type="PANTHER" id="PTHR11138">
    <property type="entry name" value="METHIONYL-TRNA FORMYLTRANSFERASE"/>
    <property type="match status" value="1"/>
</dbReference>
<dbReference type="Pfam" id="PF02911">
    <property type="entry name" value="Formyl_trans_C"/>
    <property type="match status" value="1"/>
</dbReference>
<evidence type="ECO:0000259" key="10">
    <source>
        <dbReference type="Pfam" id="PF02911"/>
    </source>
</evidence>
<dbReference type="Pfam" id="PF00551">
    <property type="entry name" value="Formyl_trans_N"/>
    <property type="match status" value="1"/>
</dbReference>
<protein>
    <recommendedName>
        <fullName evidence="4 8">Methionyl-tRNA formyltransferase</fullName>
        <ecNumber evidence="3 8">2.1.2.9</ecNumber>
    </recommendedName>
</protein>
<dbReference type="GO" id="GO:0005829">
    <property type="term" value="C:cytosol"/>
    <property type="evidence" value="ECO:0007669"/>
    <property type="project" value="TreeGrafter"/>
</dbReference>
<dbReference type="InterPro" id="IPR011034">
    <property type="entry name" value="Formyl_transferase-like_C_sf"/>
</dbReference>
<gene>
    <name evidence="8 11" type="primary">fmt</name>
    <name evidence="11" type="ORF">Ark11_0310</name>
</gene>
<dbReference type="STRING" id="1561003.Ark11_0310"/>
<dbReference type="EC" id="2.1.2.9" evidence="3 8"/>
<dbReference type="CDD" id="cd08646">
    <property type="entry name" value="FMT_core_Met-tRNA-FMT_N"/>
    <property type="match status" value="1"/>
</dbReference>
<comment type="catalytic activity">
    <reaction evidence="7 8">
        <text>L-methionyl-tRNA(fMet) + (6R)-10-formyltetrahydrofolate = N-formyl-L-methionyl-tRNA(fMet) + (6S)-5,6,7,8-tetrahydrofolate + H(+)</text>
        <dbReference type="Rhea" id="RHEA:24380"/>
        <dbReference type="Rhea" id="RHEA-COMP:9952"/>
        <dbReference type="Rhea" id="RHEA-COMP:9953"/>
        <dbReference type="ChEBI" id="CHEBI:15378"/>
        <dbReference type="ChEBI" id="CHEBI:57453"/>
        <dbReference type="ChEBI" id="CHEBI:78530"/>
        <dbReference type="ChEBI" id="CHEBI:78844"/>
        <dbReference type="ChEBI" id="CHEBI:195366"/>
        <dbReference type="EC" id="2.1.2.9"/>
    </reaction>
</comment>
<dbReference type="AlphaFoldDB" id="A0A0S4M0A0"/>
<keyword evidence="12" id="KW-1185">Reference proteome</keyword>
<keyword evidence="6 8" id="KW-0648">Protein biosynthesis</keyword>
<dbReference type="InterPro" id="IPR005794">
    <property type="entry name" value="Fmt"/>
</dbReference>
<proteinExistence type="inferred from homology"/>
<evidence type="ECO:0000256" key="1">
    <source>
        <dbReference type="ARBA" id="ARBA00002606"/>
    </source>
</evidence>
<dbReference type="InterPro" id="IPR005793">
    <property type="entry name" value="Formyl_trans_C"/>
</dbReference>
<evidence type="ECO:0000256" key="6">
    <source>
        <dbReference type="ARBA" id="ARBA00022917"/>
    </source>
</evidence>
<dbReference type="PROSITE" id="PS00373">
    <property type="entry name" value="GART"/>
    <property type="match status" value="1"/>
</dbReference>
<dbReference type="RefSeq" id="WP_092342779.1">
    <property type="nucleotide sequence ID" value="NZ_FLSL01000089.1"/>
</dbReference>
<sequence>MKIVFAGTPVFGAATLRAISQGRHQVSAVLTMPDRRAGRGMRNRVSPVKELALELGVPVLQPETLKEPGFIDTLRGYSPDAIVVSAYGSFFPKVILDLPAVGCINVHASLLPRHRGASPINQSILSGDRFSGVSIIRMTDVLDAGPVILSLATPVLPRMDVLQLHDILAVLGGKAICLALDRLDVGVTGAAQCAGEVTYAPKLDRRYVIDWSKGALELDRFVRAFGSFPGVYSTYDYKLIKILSLEPVCWIAKSFCGVPGTVLSVCRSGAVVACGDGFVRLLFLQKPGGKRLPAFEFSLGSGLAVGCVLGLGSIV</sequence>
<evidence type="ECO:0000313" key="11">
    <source>
        <dbReference type="EMBL" id="CUT17166.1"/>
    </source>
</evidence>
<evidence type="ECO:0000256" key="4">
    <source>
        <dbReference type="ARBA" id="ARBA00016014"/>
    </source>
</evidence>
<comment type="similarity">
    <text evidence="2 8">Belongs to the Fmt family.</text>
</comment>
<dbReference type="InterPro" id="IPR001555">
    <property type="entry name" value="GART_AS"/>
</dbReference>
<dbReference type="InterPro" id="IPR036477">
    <property type="entry name" value="Formyl_transf_N_sf"/>
</dbReference>
<feature type="domain" description="Formyl transferase C-terminal" evidence="10">
    <location>
        <begin position="208"/>
        <end position="298"/>
    </location>
</feature>
<feature type="domain" description="Formyl transferase N-terminal" evidence="9">
    <location>
        <begin position="1"/>
        <end position="177"/>
    </location>
</feature>
<evidence type="ECO:0000256" key="5">
    <source>
        <dbReference type="ARBA" id="ARBA00022679"/>
    </source>
</evidence>
<dbReference type="SUPFAM" id="SSF50486">
    <property type="entry name" value="FMT C-terminal domain-like"/>
    <property type="match status" value="1"/>
</dbReference>
<dbReference type="InterPro" id="IPR041711">
    <property type="entry name" value="Met-tRNA-FMT_N"/>
</dbReference>
<dbReference type="HAMAP" id="MF_00182">
    <property type="entry name" value="Formyl_trans"/>
    <property type="match status" value="1"/>
</dbReference>
<dbReference type="InterPro" id="IPR037022">
    <property type="entry name" value="Formyl_trans_C_sf"/>
</dbReference>
<dbReference type="InterPro" id="IPR044135">
    <property type="entry name" value="Met-tRNA-FMT_C"/>
</dbReference>
<dbReference type="Gene3D" id="3.40.50.170">
    <property type="entry name" value="Formyl transferase, N-terminal domain"/>
    <property type="match status" value="1"/>
</dbReference>
<name>A0A0S4M0A0_9BURK</name>
<dbReference type="GO" id="GO:0004479">
    <property type="term" value="F:methionyl-tRNA formyltransferase activity"/>
    <property type="evidence" value="ECO:0007669"/>
    <property type="project" value="UniProtKB-UniRule"/>
</dbReference>
<reference evidence="12" key="1">
    <citation type="submission" date="2015-11" db="EMBL/GenBank/DDBJ databases">
        <authorList>
            <person name="Seth-Smith H.M.B."/>
        </authorList>
    </citation>
    <scope>NUCLEOTIDE SEQUENCE [LARGE SCALE GENOMIC DNA]</scope>
    <source>
        <strain evidence="12">2013Ark11</strain>
    </source>
</reference>
<evidence type="ECO:0000259" key="9">
    <source>
        <dbReference type="Pfam" id="PF00551"/>
    </source>
</evidence>
<evidence type="ECO:0000313" key="12">
    <source>
        <dbReference type="Proteomes" id="UP000198651"/>
    </source>
</evidence>
<evidence type="ECO:0000256" key="3">
    <source>
        <dbReference type="ARBA" id="ARBA00012261"/>
    </source>
</evidence>
<keyword evidence="5 8" id="KW-0808">Transferase</keyword>
<dbReference type="PATRIC" id="fig|1561003.3.peg.317"/>
<dbReference type="SUPFAM" id="SSF53328">
    <property type="entry name" value="Formyltransferase"/>
    <property type="match status" value="1"/>
</dbReference>
<dbReference type="Gene3D" id="3.10.25.10">
    <property type="entry name" value="Formyl transferase, C-terminal domain"/>
    <property type="match status" value="1"/>
</dbReference>
<comment type="function">
    <text evidence="1 8">Attaches a formyl group to the free amino group of methionyl-tRNA(fMet). The formyl group appears to play a dual role in the initiator identity of N-formylmethionyl-tRNA by promoting its recognition by IF2 and preventing the misappropriation of this tRNA by the elongation apparatus.</text>
</comment>
<dbReference type="CDD" id="cd08704">
    <property type="entry name" value="Met_tRNA_FMT_C"/>
    <property type="match status" value="1"/>
</dbReference>
<dbReference type="Proteomes" id="UP000198651">
    <property type="component" value="Chromosome I"/>
</dbReference>
<accession>A0A0S4M0A0</accession>
<evidence type="ECO:0000256" key="7">
    <source>
        <dbReference type="ARBA" id="ARBA00048558"/>
    </source>
</evidence>
<organism evidence="11 12">
    <name type="scientific">Candidatus Ichthyocystis hellenicum</name>
    <dbReference type="NCBI Taxonomy" id="1561003"/>
    <lineage>
        <taxon>Bacteria</taxon>
        <taxon>Pseudomonadati</taxon>
        <taxon>Pseudomonadota</taxon>
        <taxon>Betaproteobacteria</taxon>
        <taxon>Burkholderiales</taxon>
        <taxon>Candidatus Ichthyocystis</taxon>
    </lineage>
</organism>